<dbReference type="Gene3D" id="3.40.50.2300">
    <property type="match status" value="1"/>
</dbReference>
<evidence type="ECO:0000259" key="7">
    <source>
        <dbReference type="PROSITE" id="PS01124"/>
    </source>
</evidence>
<dbReference type="GO" id="GO:0003700">
    <property type="term" value="F:DNA-binding transcription factor activity"/>
    <property type="evidence" value="ECO:0007669"/>
    <property type="project" value="InterPro"/>
</dbReference>
<keyword evidence="4" id="KW-0804">Transcription</keyword>
<dbReference type="Pfam" id="PF00072">
    <property type="entry name" value="Response_reg"/>
    <property type="match status" value="1"/>
</dbReference>
<dbReference type="Pfam" id="PF12833">
    <property type="entry name" value="HTH_18"/>
    <property type="match status" value="1"/>
</dbReference>
<dbReference type="AlphaFoldDB" id="A0A1I4I379"/>
<proteinExistence type="predicted"/>
<comment type="function">
    <text evidence="5">May play the central regulatory role in sporulation. It may be an element of the effector pathway responsible for the activation of sporulation genes in response to nutritional stress. Spo0A may act in concert with spo0H (a sigma factor) to control the expression of some genes that are critical to the sporulation process.</text>
</comment>
<feature type="domain" description="Response regulatory" evidence="8">
    <location>
        <begin position="3"/>
        <end position="120"/>
    </location>
</feature>
<dbReference type="GO" id="GO:0043565">
    <property type="term" value="F:sequence-specific DNA binding"/>
    <property type="evidence" value="ECO:0007669"/>
    <property type="project" value="InterPro"/>
</dbReference>
<dbReference type="PANTHER" id="PTHR43280:SF2">
    <property type="entry name" value="HTH-TYPE TRANSCRIPTIONAL REGULATOR EXSA"/>
    <property type="match status" value="1"/>
</dbReference>
<keyword evidence="10" id="KW-1185">Reference proteome</keyword>
<dbReference type="CDD" id="cd17536">
    <property type="entry name" value="REC_YesN-like"/>
    <property type="match status" value="1"/>
</dbReference>
<dbReference type="InterPro" id="IPR018062">
    <property type="entry name" value="HTH_AraC-typ_CS"/>
</dbReference>
<dbReference type="PANTHER" id="PTHR43280">
    <property type="entry name" value="ARAC-FAMILY TRANSCRIPTIONAL REGULATOR"/>
    <property type="match status" value="1"/>
</dbReference>
<organism evidence="9 10">
    <name type="scientific">Halanaerobium salsuginis</name>
    <dbReference type="NCBI Taxonomy" id="29563"/>
    <lineage>
        <taxon>Bacteria</taxon>
        <taxon>Bacillati</taxon>
        <taxon>Bacillota</taxon>
        <taxon>Clostridia</taxon>
        <taxon>Halanaerobiales</taxon>
        <taxon>Halanaerobiaceae</taxon>
        <taxon>Halanaerobium</taxon>
    </lineage>
</organism>
<dbReference type="GO" id="GO:0000160">
    <property type="term" value="P:phosphorelay signal transduction system"/>
    <property type="evidence" value="ECO:0007669"/>
    <property type="project" value="InterPro"/>
</dbReference>
<keyword evidence="3 9" id="KW-0238">DNA-binding</keyword>
<dbReference type="STRING" id="29563.SAMN02983006_01266"/>
<evidence type="ECO:0000313" key="9">
    <source>
        <dbReference type="EMBL" id="SFL48261.1"/>
    </source>
</evidence>
<dbReference type="SMART" id="SM00342">
    <property type="entry name" value="HTH_ARAC"/>
    <property type="match status" value="1"/>
</dbReference>
<dbReference type="InterPro" id="IPR018060">
    <property type="entry name" value="HTH_AraC"/>
</dbReference>
<dbReference type="PROSITE" id="PS00041">
    <property type="entry name" value="HTH_ARAC_FAMILY_1"/>
    <property type="match status" value="1"/>
</dbReference>
<protein>
    <recommendedName>
        <fullName evidence="1">Stage 0 sporulation protein A homolog</fullName>
    </recommendedName>
</protein>
<evidence type="ECO:0000256" key="2">
    <source>
        <dbReference type="ARBA" id="ARBA00023015"/>
    </source>
</evidence>
<evidence type="ECO:0000256" key="4">
    <source>
        <dbReference type="ARBA" id="ARBA00023163"/>
    </source>
</evidence>
<dbReference type="RefSeq" id="WP_089861126.1">
    <property type="nucleotide sequence ID" value="NZ_FOTI01000014.1"/>
</dbReference>
<dbReference type="Gene3D" id="1.10.10.60">
    <property type="entry name" value="Homeodomain-like"/>
    <property type="match status" value="2"/>
</dbReference>
<evidence type="ECO:0000256" key="6">
    <source>
        <dbReference type="PROSITE-ProRule" id="PRU00169"/>
    </source>
</evidence>
<evidence type="ECO:0000313" key="10">
    <source>
        <dbReference type="Proteomes" id="UP000199006"/>
    </source>
</evidence>
<dbReference type="PROSITE" id="PS01124">
    <property type="entry name" value="HTH_ARAC_FAMILY_2"/>
    <property type="match status" value="1"/>
</dbReference>
<evidence type="ECO:0000256" key="5">
    <source>
        <dbReference type="ARBA" id="ARBA00024867"/>
    </source>
</evidence>
<dbReference type="InterPro" id="IPR020449">
    <property type="entry name" value="Tscrpt_reg_AraC-type_HTH"/>
</dbReference>
<evidence type="ECO:0000256" key="3">
    <source>
        <dbReference type="ARBA" id="ARBA00023125"/>
    </source>
</evidence>
<evidence type="ECO:0000259" key="8">
    <source>
        <dbReference type="PROSITE" id="PS50110"/>
    </source>
</evidence>
<dbReference type="InterPro" id="IPR001789">
    <property type="entry name" value="Sig_transdc_resp-reg_receiver"/>
</dbReference>
<sequence>MFKVILIDDEVLVRVGLKSLINWEKHGYQIIAEASNGQDALTKIKAQKPDIVIIDIKMPVKDGLELIEEVNKLQLQTKFIVLSSYDDFKLVKQALQLGAVDYLLKLELESEQLLNCLNTARKAIKKQQKSEREIDHSRLHFPSLLELRTSTFKKIINKQLVNQNEIKRLFKKLEIDLVESRLYCLVIRLKNIDQVQNNDSQGEQLFESSVLNIVREIVSDFYPAHVFSYNWGEIICFFSLEPDQLLNQQEEVIPNFKNLTVRLTKMMGEYFDVEIELAVSNSKNKFFELSTAFQEAVQALQYSFQCPAGQAVYYKDLAKYKTRSTSKADLKIFIDRFAAGLEKLNYSDLKDNFKQLTKKLKTENISARECYSLCFEILFIIRTKLSGRLADKILTKQANFYQQLLRINNIADLFNWLNSLDQQLQQVLIEQEDNNHLVTKAKNYIKQNYKKEITLDQLAEKLNVSYGYLSVLFKEKVGLSFSEYLNEVKITAAKQMLTESDCKIYTVAYEVGYNNPYYFSRVFKQKTGLTPRQYRKRYYC</sequence>
<dbReference type="SUPFAM" id="SSF52172">
    <property type="entry name" value="CheY-like"/>
    <property type="match status" value="1"/>
</dbReference>
<name>A0A1I4I379_9FIRM</name>
<dbReference type="PROSITE" id="PS50110">
    <property type="entry name" value="RESPONSE_REGULATORY"/>
    <property type="match status" value="1"/>
</dbReference>
<dbReference type="OrthoDB" id="9794370at2"/>
<reference evidence="9 10" key="1">
    <citation type="submission" date="2016-10" db="EMBL/GenBank/DDBJ databases">
        <authorList>
            <person name="de Groot N.N."/>
        </authorList>
    </citation>
    <scope>NUCLEOTIDE SEQUENCE [LARGE SCALE GENOMIC DNA]</scope>
    <source>
        <strain evidence="9 10">ATCC 51327</strain>
    </source>
</reference>
<keyword evidence="2" id="KW-0805">Transcription regulation</keyword>
<gene>
    <name evidence="9" type="ORF">SAMN02983006_01266</name>
</gene>
<dbReference type="EMBL" id="FOTI01000014">
    <property type="protein sequence ID" value="SFL48261.1"/>
    <property type="molecule type" value="Genomic_DNA"/>
</dbReference>
<dbReference type="Proteomes" id="UP000199006">
    <property type="component" value="Unassembled WGS sequence"/>
</dbReference>
<accession>A0A1I4I379</accession>
<keyword evidence="6" id="KW-0597">Phosphoprotein</keyword>
<dbReference type="InterPro" id="IPR041522">
    <property type="entry name" value="CdaR_GGDEF"/>
</dbReference>
<feature type="modified residue" description="4-aspartylphosphate" evidence="6">
    <location>
        <position position="55"/>
    </location>
</feature>
<dbReference type="PRINTS" id="PR00032">
    <property type="entry name" value="HTHARAC"/>
</dbReference>
<dbReference type="Pfam" id="PF17853">
    <property type="entry name" value="GGDEF_2"/>
    <property type="match status" value="1"/>
</dbReference>
<dbReference type="InterPro" id="IPR009057">
    <property type="entry name" value="Homeodomain-like_sf"/>
</dbReference>
<feature type="domain" description="HTH araC/xylS-type" evidence="7">
    <location>
        <begin position="439"/>
        <end position="537"/>
    </location>
</feature>
<dbReference type="InterPro" id="IPR011006">
    <property type="entry name" value="CheY-like_superfamily"/>
</dbReference>
<dbReference type="SMART" id="SM00448">
    <property type="entry name" value="REC"/>
    <property type="match status" value="1"/>
</dbReference>
<dbReference type="SUPFAM" id="SSF46689">
    <property type="entry name" value="Homeodomain-like"/>
    <property type="match status" value="2"/>
</dbReference>
<evidence type="ECO:0000256" key="1">
    <source>
        <dbReference type="ARBA" id="ARBA00018672"/>
    </source>
</evidence>